<evidence type="ECO:0000313" key="4">
    <source>
        <dbReference type="EMBL" id="PXY18928.1"/>
    </source>
</evidence>
<accession>A0A2V4AG53</accession>
<dbReference type="SUPFAM" id="SSF46785">
    <property type="entry name" value="Winged helix' DNA-binding domain"/>
    <property type="match status" value="1"/>
</dbReference>
<proteinExistence type="predicted"/>
<evidence type="ECO:0000256" key="2">
    <source>
        <dbReference type="ARBA" id="ARBA00023125"/>
    </source>
</evidence>
<dbReference type="Pfam" id="PF09339">
    <property type="entry name" value="HTH_IclR"/>
    <property type="match status" value="1"/>
</dbReference>
<gene>
    <name evidence="4" type="ORF">BAY60_29290</name>
</gene>
<comment type="caution">
    <text evidence="4">The sequence shown here is derived from an EMBL/GenBank/DDBJ whole genome shotgun (WGS) entry which is preliminary data.</text>
</comment>
<dbReference type="OrthoDB" id="9807558at2"/>
<organism evidence="4 5">
    <name type="scientific">Prauserella muralis</name>
    <dbReference type="NCBI Taxonomy" id="588067"/>
    <lineage>
        <taxon>Bacteria</taxon>
        <taxon>Bacillati</taxon>
        <taxon>Actinomycetota</taxon>
        <taxon>Actinomycetes</taxon>
        <taxon>Pseudonocardiales</taxon>
        <taxon>Pseudonocardiaceae</taxon>
        <taxon>Prauserella</taxon>
    </lineage>
</organism>
<dbReference type="PROSITE" id="PS51078">
    <property type="entry name" value="ICLR_ED"/>
    <property type="match status" value="1"/>
</dbReference>
<dbReference type="SUPFAM" id="SSF55781">
    <property type="entry name" value="GAF domain-like"/>
    <property type="match status" value="1"/>
</dbReference>
<dbReference type="AlphaFoldDB" id="A0A2V4AG53"/>
<dbReference type="Gene3D" id="1.10.10.10">
    <property type="entry name" value="Winged helix-like DNA-binding domain superfamily/Winged helix DNA-binding domain"/>
    <property type="match status" value="1"/>
</dbReference>
<dbReference type="Pfam" id="PF01614">
    <property type="entry name" value="IclR_C"/>
    <property type="match status" value="1"/>
</dbReference>
<dbReference type="GO" id="GO:0003700">
    <property type="term" value="F:DNA-binding transcription factor activity"/>
    <property type="evidence" value="ECO:0007669"/>
    <property type="project" value="TreeGrafter"/>
</dbReference>
<dbReference type="InterPro" id="IPR005471">
    <property type="entry name" value="Tscrpt_reg_IclR_N"/>
</dbReference>
<dbReference type="InterPro" id="IPR014757">
    <property type="entry name" value="Tscrpt_reg_IclR_C"/>
</dbReference>
<keyword evidence="2" id="KW-0238">DNA-binding</keyword>
<dbReference type="InterPro" id="IPR036388">
    <property type="entry name" value="WH-like_DNA-bd_sf"/>
</dbReference>
<dbReference type="PANTHER" id="PTHR30136">
    <property type="entry name" value="HELIX-TURN-HELIX TRANSCRIPTIONAL REGULATOR, ICLR FAMILY"/>
    <property type="match status" value="1"/>
</dbReference>
<dbReference type="SMART" id="SM00346">
    <property type="entry name" value="HTH_ICLR"/>
    <property type="match status" value="1"/>
</dbReference>
<evidence type="ECO:0000256" key="3">
    <source>
        <dbReference type="ARBA" id="ARBA00023163"/>
    </source>
</evidence>
<protein>
    <submittedName>
        <fullName evidence="4">IclR family transcriptional regulator</fullName>
    </submittedName>
</protein>
<keyword evidence="1" id="KW-0805">Transcription regulation</keyword>
<dbReference type="InterPro" id="IPR050707">
    <property type="entry name" value="HTH_MetabolicPath_Reg"/>
</dbReference>
<dbReference type="GO" id="GO:0045892">
    <property type="term" value="P:negative regulation of DNA-templated transcription"/>
    <property type="evidence" value="ECO:0007669"/>
    <property type="project" value="TreeGrafter"/>
</dbReference>
<dbReference type="Proteomes" id="UP000249915">
    <property type="component" value="Unassembled WGS sequence"/>
</dbReference>
<dbReference type="PANTHER" id="PTHR30136:SF24">
    <property type="entry name" value="HTH-TYPE TRANSCRIPTIONAL REPRESSOR ALLR"/>
    <property type="match status" value="1"/>
</dbReference>
<dbReference type="EMBL" id="MASW01000007">
    <property type="protein sequence ID" value="PXY18928.1"/>
    <property type="molecule type" value="Genomic_DNA"/>
</dbReference>
<keyword evidence="3" id="KW-0804">Transcription</keyword>
<reference evidence="4 5" key="1">
    <citation type="submission" date="2016-07" db="EMBL/GenBank/DDBJ databases">
        <title>Draft genome sequence of Prauserella muralis DSM 45305, isolated from a mould-covered wall in an indoor environment.</title>
        <authorList>
            <person name="Ruckert C."/>
            <person name="Albersmeier A."/>
            <person name="Jiang C.-L."/>
            <person name="Jiang Y."/>
            <person name="Kalinowski J."/>
            <person name="Schneider O."/>
            <person name="Winkler A."/>
            <person name="Zotchev S.B."/>
        </authorList>
    </citation>
    <scope>NUCLEOTIDE SEQUENCE [LARGE SCALE GENOMIC DNA]</scope>
    <source>
        <strain evidence="4 5">DSM 45305</strain>
    </source>
</reference>
<dbReference type="InterPro" id="IPR029016">
    <property type="entry name" value="GAF-like_dom_sf"/>
</dbReference>
<evidence type="ECO:0000256" key="1">
    <source>
        <dbReference type="ARBA" id="ARBA00023015"/>
    </source>
</evidence>
<keyword evidence="5" id="KW-1185">Reference proteome</keyword>
<dbReference type="Gene3D" id="3.30.450.40">
    <property type="match status" value="1"/>
</dbReference>
<evidence type="ECO:0000313" key="5">
    <source>
        <dbReference type="Proteomes" id="UP000249915"/>
    </source>
</evidence>
<name>A0A2V4AG53_9PSEU</name>
<dbReference type="InterPro" id="IPR036390">
    <property type="entry name" value="WH_DNA-bd_sf"/>
</dbReference>
<dbReference type="RefSeq" id="WP_112284853.1">
    <property type="nucleotide sequence ID" value="NZ_MASW01000007.1"/>
</dbReference>
<sequence>MSHPESGKAMASVLSTLRVLEEVAQRQPVGVSELARVTEMPKSTVQRCLVTLRTAGWLRIVDADRSRWGVTSKPLGIGLRAAGEAGLRDAAGPHLETLRDATNETIHFAVRDGNSLLILMRRDSSQAVRTFVEVGTRAPLHATSCGMAILAKMAQDEAEAALDGELEKYTDTTIVTKQALLDEVARTRERGYAVNDASWWRPDVCAIGAAIVNAAGKPIAALAVSVPSSRFYRQNEAFYAKQALDAAEKISKALLET</sequence>
<dbReference type="GO" id="GO:0003677">
    <property type="term" value="F:DNA binding"/>
    <property type="evidence" value="ECO:0007669"/>
    <property type="project" value="UniProtKB-KW"/>
</dbReference>